<dbReference type="PROSITE" id="PS50234">
    <property type="entry name" value="VWFA"/>
    <property type="match status" value="1"/>
</dbReference>
<evidence type="ECO:0000256" key="13">
    <source>
        <dbReference type="ARBA" id="ARBA00023125"/>
    </source>
</evidence>
<evidence type="ECO:0000256" key="15">
    <source>
        <dbReference type="ARBA" id="ARBA00023204"/>
    </source>
</evidence>
<dbReference type="InterPro" id="IPR005161">
    <property type="entry name" value="Ku_N"/>
</dbReference>
<comment type="similarity">
    <text evidence="3 19">Belongs to the ku80 family.</text>
</comment>
<comment type="function">
    <text evidence="17">Single-stranded DNA-dependent ATP-dependent helicase. Involved in non-homologous end joining (NHEJ) DNA double strand break repair. DNA-binding is sequence-independent but has a high affinity to nicks in double-stranded DNA and to the ends of duplex DNA. Binds to naturally occurring chromosomal ends, and therefore provides chromosomal end protection. Required also for telomere recombination to repair telomeric ends in the absence of telomerase. KU70, of the KU70/KU80 heterodimer, binds to the stem loop of TLC1, the RNA component of telomerase. Involved in telomere maintenance. Interacts with telomeric repeats and subtelomeric sequences thereby controlling telomere length and protecting against subtelomeric rearrangement. Maintains telomeric chromatin, which is involved in silencing the expression of genes located at the telomere. Required for mating-type switching.</text>
</comment>
<evidence type="ECO:0000256" key="12">
    <source>
        <dbReference type="ARBA" id="ARBA00022895"/>
    </source>
</evidence>
<dbReference type="GO" id="GO:0003690">
    <property type="term" value="F:double-stranded DNA binding"/>
    <property type="evidence" value="ECO:0007669"/>
    <property type="project" value="TreeGrafter"/>
</dbReference>
<keyword evidence="15 19" id="KW-0234">DNA repair</keyword>
<dbReference type="SUPFAM" id="SSF100939">
    <property type="entry name" value="SPOC domain-like"/>
    <property type="match status" value="1"/>
</dbReference>
<evidence type="ECO:0000313" key="22">
    <source>
        <dbReference type="Proteomes" id="UP000635477"/>
    </source>
</evidence>
<dbReference type="InterPro" id="IPR014893">
    <property type="entry name" value="Ku_PK_bind"/>
</dbReference>
<dbReference type="InterPro" id="IPR024193">
    <property type="entry name" value="Ku80"/>
</dbReference>
<evidence type="ECO:0000256" key="11">
    <source>
        <dbReference type="ARBA" id="ARBA00022840"/>
    </source>
</evidence>
<evidence type="ECO:0000256" key="2">
    <source>
        <dbReference type="ARBA" id="ARBA00004574"/>
    </source>
</evidence>
<gene>
    <name evidence="21" type="ORF">FZEAL_1321</name>
</gene>
<dbReference type="SUPFAM" id="SSF53300">
    <property type="entry name" value="vWA-like"/>
    <property type="match status" value="1"/>
</dbReference>
<evidence type="ECO:0000256" key="10">
    <source>
        <dbReference type="ARBA" id="ARBA00022806"/>
    </source>
</evidence>
<evidence type="ECO:0000256" key="18">
    <source>
        <dbReference type="ARBA" id="ARBA00047995"/>
    </source>
</evidence>
<feature type="domain" description="VWFA" evidence="20">
    <location>
        <begin position="6"/>
        <end position="212"/>
    </location>
</feature>
<keyword evidence="8 19" id="KW-0227">DNA damage</keyword>
<evidence type="ECO:0000256" key="19">
    <source>
        <dbReference type="PIRNR" id="PIRNR016570"/>
    </source>
</evidence>
<evidence type="ECO:0000256" key="1">
    <source>
        <dbReference type="ARBA" id="ARBA00004123"/>
    </source>
</evidence>
<evidence type="ECO:0000256" key="7">
    <source>
        <dbReference type="ARBA" id="ARBA00022741"/>
    </source>
</evidence>
<dbReference type="Gene3D" id="3.40.50.410">
    <property type="entry name" value="von Willebrand factor, type A domain"/>
    <property type="match status" value="1"/>
</dbReference>
<keyword evidence="14 19" id="KW-0233">DNA recombination</keyword>
<reference evidence="21" key="2">
    <citation type="submission" date="2020-05" db="EMBL/GenBank/DDBJ databases">
        <authorList>
            <person name="Kim H.-S."/>
            <person name="Proctor R.H."/>
            <person name="Brown D.W."/>
        </authorList>
    </citation>
    <scope>NUCLEOTIDE SEQUENCE</scope>
    <source>
        <strain evidence="21">NRRL 22465</strain>
    </source>
</reference>
<evidence type="ECO:0000256" key="6">
    <source>
        <dbReference type="ARBA" id="ARBA00022454"/>
    </source>
</evidence>
<comment type="catalytic activity">
    <reaction evidence="18 19">
        <text>ATP + H2O = ADP + phosphate + H(+)</text>
        <dbReference type="Rhea" id="RHEA:13065"/>
        <dbReference type="ChEBI" id="CHEBI:15377"/>
        <dbReference type="ChEBI" id="CHEBI:15378"/>
        <dbReference type="ChEBI" id="CHEBI:30616"/>
        <dbReference type="ChEBI" id="CHEBI:43474"/>
        <dbReference type="ChEBI" id="CHEBI:456216"/>
        <dbReference type="EC" id="3.6.4.12"/>
    </reaction>
</comment>
<dbReference type="GO" id="GO:0000781">
    <property type="term" value="C:chromosome, telomeric region"/>
    <property type="evidence" value="ECO:0007669"/>
    <property type="project" value="UniProtKB-SubCell"/>
</dbReference>
<dbReference type="PANTHER" id="PTHR12604">
    <property type="entry name" value="KU AUTOANTIGEN DNA HELICASE"/>
    <property type="match status" value="1"/>
</dbReference>
<dbReference type="Pfam" id="PF03731">
    <property type="entry name" value="Ku_N"/>
    <property type="match status" value="1"/>
</dbReference>
<dbReference type="GO" id="GO:0005524">
    <property type="term" value="F:ATP binding"/>
    <property type="evidence" value="ECO:0007669"/>
    <property type="project" value="UniProtKB-UniRule"/>
</dbReference>
<dbReference type="GO" id="GO:0003678">
    <property type="term" value="F:DNA helicase activity"/>
    <property type="evidence" value="ECO:0007669"/>
    <property type="project" value="UniProtKB-EC"/>
</dbReference>
<name>A0A8H4UTN2_9HYPO</name>
<keyword evidence="22" id="KW-1185">Reference proteome</keyword>
<dbReference type="GO" id="GO:0016787">
    <property type="term" value="F:hydrolase activity"/>
    <property type="evidence" value="ECO:0007669"/>
    <property type="project" value="UniProtKB-KW"/>
</dbReference>
<comment type="caution">
    <text evidence="21">The sequence shown here is derived from an EMBL/GenBank/DDBJ whole genome shotgun (WGS) entry which is preliminary data.</text>
</comment>
<evidence type="ECO:0000259" key="20">
    <source>
        <dbReference type="PROSITE" id="PS50234"/>
    </source>
</evidence>
<dbReference type="FunFam" id="1.10.1600.10:FF:000002">
    <property type="entry name" value="X-ray repair cross-complementing protein 5"/>
    <property type="match status" value="1"/>
</dbReference>
<keyword evidence="7 19" id="KW-0547">Nucleotide-binding</keyword>
<dbReference type="GO" id="GO:0003684">
    <property type="term" value="F:damaged DNA binding"/>
    <property type="evidence" value="ECO:0007669"/>
    <property type="project" value="InterPro"/>
</dbReference>
<dbReference type="InterPro" id="IPR016194">
    <property type="entry name" value="SPOC-like_C_dom_sf"/>
</dbReference>
<evidence type="ECO:0000256" key="9">
    <source>
        <dbReference type="ARBA" id="ARBA00022801"/>
    </source>
</evidence>
<keyword evidence="11 19" id="KW-0067">ATP-binding</keyword>
<dbReference type="PIRSF" id="PIRSF016570">
    <property type="entry name" value="Ku80"/>
    <property type="match status" value="1"/>
</dbReference>
<dbReference type="EC" id="3.6.4.12" evidence="4 19"/>
<dbReference type="PANTHER" id="PTHR12604:SF4">
    <property type="entry name" value="X-RAY REPAIR CROSS-COMPLEMENTING PROTEIN 5"/>
    <property type="match status" value="1"/>
</dbReference>
<dbReference type="InterPro" id="IPR002035">
    <property type="entry name" value="VWF_A"/>
</dbReference>
<dbReference type="Proteomes" id="UP000635477">
    <property type="component" value="Unassembled WGS sequence"/>
</dbReference>
<dbReference type="OrthoDB" id="30826at2759"/>
<dbReference type="EMBL" id="JABEYC010000075">
    <property type="protein sequence ID" value="KAF4983218.1"/>
    <property type="molecule type" value="Genomic_DNA"/>
</dbReference>
<dbReference type="SUPFAM" id="SSF101420">
    <property type="entry name" value="C-terminal domain of Ku80"/>
    <property type="match status" value="1"/>
</dbReference>
<dbReference type="CDD" id="cd00873">
    <property type="entry name" value="KU80"/>
    <property type="match status" value="1"/>
</dbReference>
<evidence type="ECO:0000256" key="17">
    <source>
        <dbReference type="ARBA" id="ARBA00024890"/>
    </source>
</evidence>
<comment type="subcellular location">
    <subcellularLocation>
        <location evidence="2">Chromosome</location>
        <location evidence="2">Telomere</location>
    </subcellularLocation>
    <subcellularLocation>
        <location evidence="1 19">Nucleus</location>
    </subcellularLocation>
</comment>
<dbReference type="InterPro" id="IPR036494">
    <property type="entry name" value="Ku_C_sf"/>
</dbReference>
<evidence type="ECO:0000256" key="8">
    <source>
        <dbReference type="ARBA" id="ARBA00022763"/>
    </source>
</evidence>
<dbReference type="Gene3D" id="1.25.40.240">
    <property type="entry name" value="Ku, C-terminal domain"/>
    <property type="match status" value="1"/>
</dbReference>
<organism evidence="21 22">
    <name type="scientific">Fusarium zealandicum</name>
    <dbReference type="NCBI Taxonomy" id="1053134"/>
    <lineage>
        <taxon>Eukaryota</taxon>
        <taxon>Fungi</taxon>
        <taxon>Dikarya</taxon>
        <taxon>Ascomycota</taxon>
        <taxon>Pezizomycotina</taxon>
        <taxon>Sordariomycetes</taxon>
        <taxon>Hypocreomycetidae</taxon>
        <taxon>Hypocreales</taxon>
        <taxon>Nectriaceae</taxon>
        <taxon>Fusarium</taxon>
        <taxon>Fusarium staphyleae species complex</taxon>
    </lineage>
</organism>
<dbReference type="InterPro" id="IPR006164">
    <property type="entry name" value="DNA_bd_Ku70/Ku80"/>
</dbReference>
<evidence type="ECO:0000256" key="16">
    <source>
        <dbReference type="ARBA" id="ARBA00023242"/>
    </source>
</evidence>
<dbReference type="GO" id="GO:0043564">
    <property type="term" value="C:Ku70:Ku80 complex"/>
    <property type="evidence" value="ECO:0007669"/>
    <property type="project" value="InterPro"/>
</dbReference>
<proteinExistence type="inferred from homology"/>
<keyword evidence="16 19" id="KW-0539">Nucleus</keyword>
<dbReference type="Pfam" id="PF02735">
    <property type="entry name" value="Ku"/>
    <property type="match status" value="1"/>
</dbReference>
<keyword evidence="6" id="KW-0158">Chromosome</keyword>
<evidence type="ECO:0000256" key="5">
    <source>
        <dbReference type="ARBA" id="ARBA00021792"/>
    </source>
</evidence>
<evidence type="ECO:0000256" key="4">
    <source>
        <dbReference type="ARBA" id="ARBA00012551"/>
    </source>
</evidence>
<dbReference type="Gene3D" id="1.10.1600.10">
    <property type="match status" value="1"/>
</dbReference>
<dbReference type="GO" id="GO:0006310">
    <property type="term" value="P:DNA recombination"/>
    <property type="evidence" value="ECO:0007669"/>
    <property type="project" value="UniProtKB-KW"/>
</dbReference>
<evidence type="ECO:0000256" key="3">
    <source>
        <dbReference type="ARBA" id="ARBA00007726"/>
    </source>
</evidence>
<evidence type="ECO:0000313" key="21">
    <source>
        <dbReference type="EMBL" id="KAF4983218.1"/>
    </source>
</evidence>
<dbReference type="GO" id="GO:0006303">
    <property type="term" value="P:double-strand break repair via nonhomologous end joining"/>
    <property type="evidence" value="ECO:0007669"/>
    <property type="project" value="InterPro"/>
</dbReference>
<keyword evidence="12" id="KW-0779">Telomere</keyword>
<dbReference type="SMART" id="SM00559">
    <property type="entry name" value="Ku78"/>
    <property type="match status" value="1"/>
</dbReference>
<sequence>MSEKEATIFILDLGSTMAQTHSGRSESDLDWSMRYVWDKITDIVAASRKTLCVGVIGLRTDETDNKLQDDDGYENISVLQDLGPMSMSSLRYLQSIIKPSSTWSGDAVSAIVVAVDMMDTFTKKLKWNRKIILITDGQGAIDADDLSDISKKMNDSNIQMTILGVDFDDPEYGFKEEDKPGTKDENEKALKSLIDDCQNGVFATIAEAIDELDTPRLKSVKPYKTFDGALTLGDPGKSPAAMSISVERYFKTHLARPLTASTVVVKSEGAQGSESTQPVEGDEMDGVEFSAVKQARSYKVNDPDAPGGKRDVEFDDLAKGFEYGRTAVHISESEHNITKIESQKSFSIVGFIPCSKYEPFLNLGEVCVTIARKTDPKSALALSSLVWALSELESYAIARIVTKEGKDPQLVLLAPGMEPDMECLYDIPLPFAEDIRSYQFPPLDRVITVSGQTITKHRFIPTDELNDAMSSYVDSMDLSTYGIDDDGEPAEYVPIEDAFNPTIHRVNHAVKARAVYPDKPVPETPSVLLRFASPPDDLIEKVQSKVDVLIEAAEVKKVPPKAKGKRGRETIKPISGLDVDALLGGEEKKDEIDPDNAVPEFKQMLAATEEISEIEDAAKQMGAIVRKFVTESFGDSKYPRAMECLGVMREELMNLEEPGLFNTFAQHLKKQLLSGALGGDRRDFWFKVRWSRMGLIDKKQSEVSDVSPEEADEFYKSK</sequence>
<keyword evidence="9 19" id="KW-0378">Hydrolase</keyword>
<dbReference type="InterPro" id="IPR036465">
    <property type="entry name" value="vWFA_dom_sf"/>
</dbReference>
<evidence type="ECO:0000256" key="14">
    <source>
        <dbReference type="ARBA" id="ARBA00023172"/>
    </source>
</evidence>
<dbReference type="GO" id="GO:0042162">
    <property type="term" value="F:telomeric DNA binding"/>
    <property type="evidence" value="ECO:0007669"/>
    <property type="project" value="InterPro"/>
</dbReference>
<accession>A0A8H4UTN2</accession>
<dbReference type="Pfam" id="PF08785">
    <property type="entry name" value="Ku_PK_bind"/>
    <property type="match status" value="1"/>
</dbReference>
<keyword evidence="13 19" id="KW-0238">DNA-binding</keyword>
<dbReference type="GO" id="GO:0000723">
    <property type="term" value="P:telomere maintenance"/>
    <property type="evidence" value="ECO:0007669"/>
    <property type="project" value="InterPro"/>
</dbReference>
<protein>
    <recommendedName>
        <fullName evidence="5 19">ATP-dependent DNA helicase II subunit 2</fullName>
        <ecNumber evidence="4 19">3.6.4.12</ecNumber>
    </recommendedName>
</protein>
<dbReference type="AlphaFoldDB" id="A0A8H4UTN2"/>
<reference evidence="21" key="1">
    <citation type="journal article" date="2020" name="BMC Genomics">
        <title>Correction to: Identification and distribution of gene clusters required for synthesis of sphingolipid metabolism inhibitors in diverse species of the filamentous fungus Fusarium.</title>
        <authorList>
            <person name="Kim H.S."/>
            <person name="Lohmar J.M."/>
            <person name="Busman M."/>
            <person name="Brown D.W."/>
            <person name="Naumann T.A."/>
            <person name="Divon H.H."/>
            <person name="Lysoe E."/>
            <person name="Uhlig S."/>
            <person name="Proctor R.H."/>
        </authorList>
    </citation>
    <scope>NUCLEOTIDE SEQUENCE</scope>
    <source>
        <strain evidence="21">NRRL 22465</strain>
    </source>
</reference>
<dbReference type="Gene3D" id="2.40.290.10">
    <property type="match status" value="1"/>
</dbReference>
<dbReference type="FunFam" id="3.40.50.410:FF:000073">
    <property type="entry name" value="ATP-dependent DNA helicase II subunit 2"/>
    <property type="match status" value="1"/>
</dbReference>
<keyword evidence="10 19" id="KW-0347">Helicase</keyword>